<dbReference type="EMBL" id="JACASV010000124">
    <property type="protein sequence ID" value="NWJ44144.1"/>
    <property type="molecule type" value="Genomic_DNA"/>
</dbReference>
<proteinExistence type="predicted"/>
<evidence type="ECO:0000313" key="2">
    <source>
        <dbReference type="Proteomes" id="UP000523105"/>
    </source>
</evidence>
<dbReference type="AlphaFoldDB" id="A0A7K4MTB9"/>
<name>A0A7K4MTB9_9ARCH</name>
<comment type="caution">
    <text evidence="1">The sequence shown here is derived from an EMBL/GenBank/DDBJ whole genome shotgun (WGS) entry which is preliminary data.</text>
</comment>
<accession>A0A7K4MTB9</accession>
<sequence>MDIEQKKIELKEDLAGQPSNLVFARVDICDQVQLADLMKVQFTSYFRQAANTSHSNSDTLNEVCQNLAKQRALLHGANVGTIMKFNIAGTSTYTTNGTLTFPQFEDSSYSDNTTIPFIVLHNINKVGGTVILSTTSNANTNITDDDGNSITYFTDFSKYFLTRSRANGELISVDENSAPYSTPTGAEPFLPPNTINGETFVSPVVDPTANADVRYEYSLVANSEPIAGGHVGGGYDLAEDYYTGNTFVTLELSNVSGTFTVSETLTDFEGETATIKTYSNTSTVLLETTDSKGTFTVGETLSDSTTNATISSAESISNTSVNITLTGNTFLTGSNTDVTLGFSTSNTISLDTGTVSRSGSTVTVIANSHGIGSGERIALKGADAEFGEFNDTFIVQSSTTNTLSFVTS</sequence>
<feature type="non-terminal residue" evidence="1">
    <location>
        <position position="408"/>
    </location>
</feature>
<organism evidence="1 2">
    <name type="scientific">Marine Group I thaumarchaeote</name>
    <dbReference type="NCBI Taxonomy" id="2511932"/>
    <lineage>
        <taxon>Archaea</taxon>
        <taxon>Nitrososphaerota</taxon>
        <taxon>Marine Group I</taxon>
    </lineage>
</organism>
<reference evidence="1 2" key="1">
    <citation type="journal article" date="2019" name="Environ. Microbiol.">
        <title>Genomics insights into ecotype formation of ammonia-oxidizing archaea in the deep ocean.</title>
        <authorList>
            <person name="Wang Y."/>
            <person name="Huang J.M."/>
            <person name="Cui G.J."/>
            <person name="Nunoura T."/>
            <person name="Takaki Y."/>
            <person name="Li W.L."/>
            <person name="Li J."/>
            <person name="Gao Z.M."/>
            <person name="Takai K."/>
            <person name="Zhang A.Q."/>
            <person name="Stepanauskas R."/>
        </authorList>
    </citation>
    <scope>NUCLEOTIDE SEQUENCE [LARGE SCALE GENOMIC DNA]</scope>
    <source>
        <strain evidence="1 2">L15b</strain>
    </source>
</reference>
<gene>
    <name evidence="1" type="ORF">HX837_08115</name>
</gene>
<protein>
    <submittedName>
        <fullName evidence="1">Uncharacterized protein</fullName>
    </submittedName>
</protein>
<dbReference type="Proteomes" id="UP000523105">
    <property type="component" value="Unassembled WGS sequence"/>
</dbReference>
<evidence type="ECO:0000313" key="1">
    <source>
        <dbReference type="EMBL" id="NWJ44144.1"/>
    </source>
</evidence>